<feature type="transmembrane region" description="Helical" evidence="6">
    <location>
        <begin position="34"/>
        <end position="58"/>
    </location>
</feature>
<proteinExistence type="predicted"/>
<reference evidence="8 9" key="1">
    <citation type="submission" date="2019-11" db="EMBL/GenBank/DDBJ databases">
        <title>Bacillus lacus genome.</title>
        <authorList>
            <person name="Allen C.J."/>
            <person name="Newman J.D."/>
        </authorList>
    </citation>
    <scope>NUCLEOTIDE SEQUENCE [LARGE SCALE GENOMIC DNA]</scope>
    <source>
        <strain evidence="8 9">KCTC 33946</strain>
    </source>
</reference>
<evidence type="ECO:0000256" key="4">
    <source>
        <dbReference type="ARBA" id="ARBA00022989"/>
    </source>
</evidence>
<keyword evidence="9" id="KW-1185">Reference proteome</keyword>
<dbReference type="PANTHER" id="PTHR33885:SF3">
    <property type="entry name" value="PHAGE SHOCK PROTEIN C"/>
    <property type="match status" value="1"/>
</dbReference>
<keyword evidence="5 6" id="KW-0472">Membrane</keyword>
<dbReference type="Proteomes" id="UP000448867">
    <property type="component" value="Unassembled WGS sequence"/>
</dbReference>
<accession>A0A7X2IZB6</accession>
<name>A0A7X2IZB6_9BACI</name>
<dbReference type="PANTHER" id="PTHR33885">
    <property type="entry name" value="PHAGE SHOCK PROTEIN C"/>
    <property type="match status" value="1"/>
</dbReference>
<keyword evidence="3 6" id="KW-0812">Transmembrane</keyword>
<dbReference type="Pfam" id="PF04024">
    <property type="entry name" value="PspC"/>
    <property type="match status" value="1"/>
</dbReference>
<comment type="caution">
    <text evidence="8">The sequence shown here is derived from an EMBL/GenBank/DDBJ whole genome shotgun (WGS) entry which is preliminary data.</text>
</comment>
<sequence>MKRLVRSRHDRKLSGVLGGLAAYSGLDATLLRVIYAVAFIFTGFFPLGIAYIAGIILMPNESEGTL</sequence>
<dbReference type="RefSeq" id="WP_343031492.1">
    <property type="nucleotide sequence ID" value="NZ_WKKI01000014.1"/>
</dbReference>
<evidence type="ECO:0000256" key="5">
    <source>
        <dbReference type="ARBA" id="ARBA00023136"/>
    </source>
</evidence>
<keyword evidence="2" id="KW-1003">Cell membrane</keyword>
<evidence type="ECO:0000256" key="2">
    <source>
        <dbReference type="ARBA" id="ARBA00022475"/>
    </source>
</evidence>
<evidence type="ECO:0000313" key="9">
    <source>
        <dbReference type="Proteomes" id="UP000448867"/>
    </source>
</evidence>
<organism evidence="8 9">
    <name type="scientific">Metabacillus lacus</name>
    <dbReference type="NCBI Taxonomy" id="1983721"/>
    <lineage>
        <taxon>Bacteria</taxon>
        <taxon>Bacillati</taxon>
        <taxon>Bacillota</taxon>
        <taxon>Bacilli</taxon>
        <taxon>Bacillales</taxon>
        <taxon>Bacillaceae</taxon>
        <taxon>Metabacillus</taxon>
    </lineage>
</organism>
<dbReference type="GO" id="GO:0005886">
    <property type="term" value="C:plasma membrane"/>
    <property type="evidence" value="ECO:0007669"/>
    <property type="project" value="UniProtKB-SubCell"/>
</dbReference>
<gene>
    <name evidence="8" type="ORF">GJU40_09345</name>
</gene>
<dbReference type="InterPro" id="IPR052027">
    <property type="entry name" value="PspC"/>
</dbReference>
<evidence type="ECO:0000256" key="1">
    <source>
        <dbReference type="ARBA" id="ARBA00004162"/>
    </source>
</evidence>
<evidence type="ECO:0000256" key="3">
    <source>
        <dbReference type="ARBA" id="ARBA00022692"/>
    </source>
</evidence>
<dbReference type="InterPro" id="IPR007168">
    <property type="entry name" value="Phageshock_PspC_N"/>
</dbReference>
<dbReference type="EMBL" id="WKKI01000014">
    <property type="protein sequence ID" value="MRX72354.1"/>
    <property type="molecule type" value="Genomic_DNA"/>
</dbReference>
<dbReference type="AlphaFoldDB" id="A0A7X2IZB6"/>
<evidence type="ECO:0000256" key="6">
    <source>
        <dbReference type="SAM" id="Phobius"/>
    </source>
</evidence>
<evidence type="ECO:0000313" key="8">
    <source>
        <dbReference type="EMBL" id="MRX72354.1"/>
    </source>
</evidence>
<keyword evidence="4 6" id="KW-1133">Transmembrane helix</keyword>
<protein>
    <submittedName>
        <fullName evidence="8">PspC domain-containing protein</fullName>
    </submittedName>
</protein>
<feature type="domain" description="Phage shock protein PspC N-terminal" evidence="7">
    <location>
        <begin position="2"/>
        <end position="61"/>
    </location>
</feature>
<evidence type="ECO:0000259" key="7">
    <source>
        <dbReference type="Pfam" id="PF04024"/>
    </source>
</evidence>
<comment type="subcellular location">
    <subcellularLocation>
        <location evidence="1">Cell membrane</location>
        <topology evidence="1">Single-pass membrane protein</topology>
    </subcellularLocation>
</comment>